<accession>A0A4R1HYU8</accession>
<dbReference type="GO" id="GO:0016020">
    <property type="term" value="C:membrane"/>
    <property type="evidence" value="ECO:0007669"/>
    <property type="project" value="TreeGrafter"/>
</dbReference>
<sequence length="281" mass="30271">MTVSHEETTSVEHVHGRRIAVTHRPGLPGRVPLVLCSGIGSSRDLFDPLVAALDPGRPVVRFDPPGIGSSPPSRTPYRIPQLAGAVAEIVRTLGYERFDALGISWGGGPAQQLAFSQPDRCRHLVLVATGTGMLMVPARPRTLARMVTPRRHRDPGYARRIAGELYGGAAREDPDAAITALHRASTATPVRGYLLQLAAIAGWTSLPLLPCIRQATLVLAGDDDPLIPLVNSAILGRLLPHAQVHRYPGGHLHLLTHPRELAPLIDSFLGADPDTTERTRR</sequence>
<organism evidence="2 3">
    <name type="scientific">Pseudonocardia endophytica</name>
    <dbReference type="NCBI Taxonomy" id="401976"/>
    <lineage>
        <taxon>Bacteria</taxon>
        <taxon>Bacillati</taxon>
        <taxon>Actinomycetota</taxon>
        <taxon>Actinomycetes</taxon>
        <taxon>Pseudonocardiales</taxon>
        <taxon>Pseudonocardiaceae</taxon>
        <taxon>Pseudonocardia</taxon>
    </lineage>
</organism>
<dbReference type="InterPro" id="IPR000073">
    <property type="entry name" value="AB_hydrolase_1"/>
</dbReference>
<dbReference type="Proteomes" id="UP000295560">
    <property type="component" value="Unassembled WGS sequence"/>
</dbReference>
<dbReference type="SUPFAM" id="SSF53474">
    <property type="entry name" value="alpha/beta-Hydrolases"/>
    <property type="match status" value="1"/>
</dbReference>
<keyword evidence="3" id="KW-1185">Reference proteome</keyword>
<dbReference type="InterPro" id="IPR029058">
    <property type="entry name" value="AB_hydrolase_fold"/>
</dbReference>
<dbReference type="GO" id="GO:0046464">
    <property type="term" value="P:acylglycerol catabolic process"/>
    <property type="evidence" value="ECO:0007669"/>
    <property type="project" value="TreeGrafter"/>
</dbReference>
<gene>
    <name evidence="2" type="ORF">EV378_3460</name>
</gene>
<name>A0A4R1HYU8_PSEEN</name>
<dbReference type="GO" id="GO:0047372">
    <property type="term" value="F:monoacylglycerol lipase activity"/>
    <property type="evidence" value="ECO:0007669"/>
    <property type="project" value="TreeGrafter"/>
</dbReference>
<evidence type="ECO:0000313" key="3">
    <source>
        <dbReference type="Proteomes" id="UP000295560"/>
    </source>
</evidence>
<dbReference type="Gene3D" id="3.40.50.1820">
    <property type="entry name" value="alpha/beta hydrolase"/>
    <property type="match status" value="1"/>
</dbReference>
<comment type="caution">
    <text evidence="2">The sequence shown here is derived from an EMBL/GenBank/DDBJ whole genome shotgun (WGS) entry which is preliminary data.</text>
</comment>
<dbReference type="EMBL" id="SMFZ01000001">
    <property type="protein sequence ID" value="TCK27588.1"/>
    <property type="molecule type" value="Genomic_DNA"/>
</dbReference>
<proteinExistence type="predicted"/>
<evidence type="ECO:0000313" key="2">
    <source>
        <dbReference type="EMBL" id="TCK27588.1"/>
    </source>
</evidence>
<dbReference type="InterPro" id="IPR050266">
    <property type="entry name" value="AB_hydrolase_sf"/>
</dbReference>
<dbReference type="PRINTS" id="PR00111">
    <property type="entry name" value="ABHYDROLASE"/>
</dbReference>
<evidence type="ECO:0000259" key="1">
    <source>
        <dbReference type="Pfam" id="PF00561"/>
    </source>
</evidence>
<dbReference type="PANTHER" id="PTHR43798:SF5">
    <property type="entry name" value="MONOACYLGLYCEROL LIPASE ABHD6"/>
    <property type="match status" value="1"/>
</dbReference>
<feature type="domain" description="AB hydrolase-1" evidence="1">
    <location>
        <begin position="32"/>
        <end position="258"/>
    </location>
</feature>
<dbReference type="Pfam" id="PF00561">
    <property type="entry name" value="Abhydrolase_1"/>
    <property type="match status" value="1"/>
</dbReference>
<dbReference type="PANTHER" id="PTHR43798">
    <property type="entry name" value="MONOACYLGLYCEROL LIPASE"/>
    <property type="match status" value="1"/>
</dbReference>
<dbReference type="AlphaFoldDB" id="A0A4R1HYU8"/>
<reference evidence="2 3" key="1">
    <citation type="submission" date="2019-03" db="EMBL/GenBank/DDBJ databases">
        <title>Sequencing the genomes of 1000 actinobacteria strains.</title>
        <authorList>
            <person name="Klenk H.-P."/>
        </authorList>
    </citation>
    <scope>NUCLEOTIDE SEQUENCE [LARGE SCALE GENOMIC DNA]</scope>
    <source>
        <strain evidence="2 3">DSM 44969</strain>
    </source>
</reference>
<dbReference type="RefSeq" id="WP_243653511.1">
    <property type="nucleotide sequence ID" value="NZ_SMFZ01000001.1"/>
</dbReference>
<protein>
    <submittedName>
        <fullName evidence="2">Poly(3-hydroxyalkanoate) depolymerase</fullName>
    </submittedName>
</protein>